<organism evidence="1 2">
    <name type="scientific">Tsukamurella paurometabola (strain ATCC 8368 / DSM 20162 / CCUG 35730 / CIP 100753 / JCM 10117 / KCTC 9821 / NBRC 16120 / NCIMB 702349 / NCTC 13040)</name>
    <name type="common">Corynebacterium paurometabolum</name>
    <dbReference type="NCBI Taxonomy" id="521096"/>
    <lineage>
        <taxon>Bacteria</taxon>
        <taxon>Bacillati</taxon>
        <taxon>Actinomycetota</taxon>
        <taxon>Actinomycetes</taxon>
        <taxon>Mycobacteriales</taxon>
        <taxon>Tsukamurellaceae</taxon>
        <taxon>Tsukamurella</taxon>
    </lineage>
</organism>
<dbReference type="KEGG" id="tpr:Tpau_1437"/>
<accession>D5UXH3</accession>
<dbReference type="RefSeq" id="WP_013126101.1">
    <property type="nucleotide sequence ID" value="NC_014158.1"/>
</dbReference>
<dbReference type="EMBL" id="CP001966">
    <property type="protein sequence ID" value="ADG78065.1"/>
    <property type="molecule type" value="Genomic_DNA"/>
</dbReference>
<reference evidence="1 2" key="2">
    <citation type="journal article" date="2011" name="Stand. Genomic Sci.">
        <title>Complete genome sequence of Tsukamurella paurometabola type strain (no. 33).</title>
        <authorList>
            <person name="Munk A.C."/>
            <person name="Lapidus A."/>
            <person name="Lucas S."/>
            <person name="Nolan M."/>
            <person name="Tice H."/>
            <person name="Cheng J.F."/>
            <person name="Del Rio T.G."/>
            <person name="Goodwin L."/>
            <person name="Pitluck S."/>
            <person name="Liolios K."/>
            <person name="Huntemann M."/>
            <person name="Ivanova N."/>
            <person name="Mavromatis K."/>
            <person name="Mikhailova N."/>
            <person name="Pati A."/>
            <person name="Chen A."/>
            <person name="Palaniappan K."/>
            <person name="Tapia R."/>
            <person name="Han C."/>
            <person name="Land M."/>
            <person name="Hauser L."/>
            <person name="Chang Y.J."/>
            <person name="Jeffries C.D."/>
            <person name="Brettin T."/>
            <person name="Yasawong M."/>
            <person name="Brambilla E.M."/>
            <person name="Rohde M."/>
            <person name="Sikorski J."/>
            <person name="Goker M."/>
            <person name="Detter J.C."/>
            <person name="Woyke T."/>
            <person name="Bristow J."/>
            <person name="Eisen J.A."/>
            <person name="Markowitz V."/>
            <person name="Hugenholtz P."/>
            <person name="Kyrpides N.C."/>
            <person name="Klenk H.P."/>
        </authorList>
    </citation>
    <scope>NUCLEOTIDE SEQUENCE [LARGE SCALE GENOMIC DNA]</scope>
    <source>
        <strain evidence="2">ATCC 8368 / DSM 20162 / CCUG 35730 / CIP 100753 / JCM 10117 / KCTC 9821 / NBRC 16120 / NCIMB 702349 / NCTC 13040</strain>
    </source>
</reference>
<dbReference type="HOGENOM" id="CLU_1814973_0_0_11"/>
<dbReference type="AlphaFoldDB" id="D5UXH3"/>
<dbReference type="Proteomes" id="UP000001213">
    <property type="component" value="Chromosome"/>
</dbReference>
<gene>
    <name evidence="1" type="ordered locus">Tpau_1437</name>
</gene>
<reference evidence="2" key="1">
    <citation type="submission" date="2010-03" db="EMBL/GenBank/DDBJ databases">
        <title>The complete chromosome of Tsukamurella paurometabola DSM 20162.</title>
        <authorList>
            <consortium name="US DOE Joint Genome Institute (JGI-PGF)"/>
            <person name="Lucas S."/>
            <person name="Copeland A."/>
            <person name="Lapidus A."/>
            <person name="Glavina del Rio T."/>
            <person name="Dalin E."/>
            <person name="Tice H."/>
            <person name="Bruce D."/>
            <person name="Goodwin L."/>
            <person name="Pitluck S."/>
            <person name="Kyrpides N."/>
            <person name="Mavromatis K."/>
            <person name="Ivanova N."/>
            <person name="Mikhailova N."/>
            <person name="Munk A.C."/>
            <person name="Brettin T."/>
            <person name="Detter J.C."/>
            <person name="Tapia R."/>
            <person name="Han C."/>
            <person name="Larimer F."/>
            <person name="Land M."/>
            <person name="Hauser L."/>
            <person name="Markowitz V."/>
            <person name="Cheng J.-F."/>
            <person name="Hugenholtz P."/>
            <person name="Woyke T."/>
            <person name="Wu D."/>
            <person name="Jando M."/>
            <person name="Brambilla E."/>
            <person name="Klenk H.-P."/>
            <person name="Eisen J.A."/>
        </authorList>
    </citation>
    <scope>NUCLEOTIDE SEQUENCE [LARGE SCALE GENOMIC DNA]</scope>
    <source>
        <strain evidence="2">ATCC 8368 / DSM 20162 / CCUG 35730 / CIP 100753 / JCM 10117 / KCTC 9821 / NBRC 16120 / NCIMB 702349 / NCTC 13040</strain>
    </source>
</reference>
<protein>
    <submittedName>
        <fullName evidence="1">Uncharacterized protein</fullName>
    </submittedName>
</protein>
<evidence type="ECO:0000313" key="2">
    <source>
        <dbReference type="Proteomes" id="UP000001213"/>
    </source>
</evidence>
<proteinExistence type="predicted"/>
<dbReference type="STRING" id="521096.Tpau_1437"/>
<name>D5UXH3_TSUPD</name>
<keyword evidence="2" id="KW-1185">Reference proteome</keyword>
<sequence>MSAALGGALITSDTTSDELRVAWANAFGRNGDPSDAWDHAIKALEAALIPVVTPGKINATLGSVLGELRANQGNKWRSCFPGKDDDHSPTPLVKTLEQIWPNIDRHQGGASRPPTEAEARSVVALTAALIQAHRESPLVYKV</sequence>
<evidence type="ECO:0000313" key="1">
    <source>
        <dbReference type="EMBL" id="ADG78065.1"/>
    </source>
</evidence>